<evidence type="ECO:0000256" key="1">
    <source>
        <dbReference type="SAM" id="SignalP"/>
    </source>
</evidence>
<evidence type="ECO:0000313" key="3">
    <source>
        <dbReference type="Proteomes" id="UP001310692"/>
    </source>
</evidence>
<dbReference type="RefSeq" id="WP_330196642.1">
    <property type="nucleotide sequence ID" value="NZ_JAZDRO010000004.1"/>
</dbReference>
<proteinExistence type="predicted"/>
<keyword evidence="1" id="KW-0732">Signal</keyword>
<keyword evidence="3" id="KW-1185">Reference proteome</keyword>
<accession>A0ABU7LZV6</accession>
<evidence type="ECO:0000313" key="2">
    <source>
        <dbReference type="EMBL" id="MEE2567083.1"/>
    </source>
</evidence>
<reference evidence="2 3" key="1">
    <citation type="submission" date="2024-01" db="EMBL/GenBank/DDBJ databases">
        <title>Hyphobacterium bacterium isolated from marine sediment.</title>
        <authorList>
            <person name="Zhao S."/>
        </authorList>
    </citation>
    <scope>NUCLEOTIDE SEQUENCE [LARGE SCALE GENOMIC DNA]</scope>
    <source>
        <strain evidence="2 3">Y60-23</strain>
    </source>
</reference>
<gene>
    <name evidence="2" type="primary">hfaD</name>
    <name evidence="2" type="ORF">V0U35_10355</name>
</gene>
<protein>
    <submittedName>
        <fullName evidence="2">Holdfast anchor protein HfaD</fullName>
    </submittedName>
</protein>
<dbReference type="EMBL" id="JAZDRO010000004">
    <property type="protein sequence ID" value="MEE2567083.1"/>
    <property type="molecule type" value="Genomic_DNA"/>
</dbReference>
<dbReference type="InterPro" id="IPR049860">
    <property type="entry name" value="Holdfast_HfaD"/>
</dbReference>
<feature type="chain" id="PRO_5045962541" evidence="1">
    <location>
        <begin position="25"/>
        <end position="411"/>
    </location>
</feature>
<dbReference type="Proteomes" id="UP001310692">
    <property type="component" value="Unassembled WGS sequence"/>
</dbReference>
<name>A0ABU7LZV6_9PROT</name>
<comment type="caution">
    <text evidence="2">The sequence shown here is derived from an EMBL/GenBank/DDBJ whole genome shotgun (WGS) entry which is preliminary data.</text>
</comment>
<organism evidence="2 3">
    <name type="scientific">Hyphobacterium marinum</name>
    <dbReference type="NCBI Taxonomy" id="3116574"/>
    <lineage>
        <taxon>Bacteria</taxon>
        <taxon>Pseudomonadati</taxon>
        <taxon>Pseudomonadota</taxon>
        <taxon>Alphaproteobacteria</taxon>
        <taxon>Maricaulales</taxon>
        <taxon>Maricaulaceae</taxon>
        <taxon>Hyphobacterium</taxon>
    </lineage>
</organism>
<sequence>MSKRVKALAAGTSAAIAMSVSAFADDTTEILNGQINLQAEVAALLRVDAGETGEATLASTAMANVLDVETIAPHDVENTQSFGGFVTADAETSVTSVDGTALTVSTAMGNGATLDMTGDSDISSTQAAADGSSVFAGATLRVGSYANSSVTAANAAANAVEIEADYGSINGLLRQDSGADVRADATIDARNGGMGWTAVLGATASGNNVQTSGYVSDQILDVEQANRGEVRATARMEAGGGSRFTTVASQAQGNGLSVENQWGYAHAQGSQTNSGDADALTDINLGNFDQDSIIASADSLGNSAVVSNIGADVFVGLDQNNIGNVNATMRFSGDDGGEVIGSASAFGNALSAYSCNECPNVQATGEVNQTNSGRVTSTFQATQQTGWGITGAANAVGNSASFVTTSPYTQD</sequence>
<dbReference type="NCBIfam" id="NF037936">
    <property type="entry name" value="holdfast_HfaD"/>
    <property type="match status" value="1"/>
</dbReference>
<feature type="signal peptide" evidence="1">
    <location>
        <begin position="1"/>
        <end position="24"/>
    </location>
</feature>